<dbReference type="EMBL" id="JAZGQO010000002">
    <property type="protein sequence ID" value="KAK6191136.1"/>
    <property type="molecule type" value="Genomic_DNA"/>
</dbReference>
<organism evidence="1 2">
    <name type="scientific">Patella caerulea</name>
    <name type="common">Rayed Mediterranean limpet</name>
    <dbReference type="NCBI Taxonomy" id="87958"/>
    <lineage>
        <taxon>Eukaryota</taxon>
        <taxon>Metazoa</taxon>
        <taxon>Spiralia</taxon>
        <taxon>Lophotrochozoa</taxon>
        <taxon>Mollusca</taxon>
        <taxon>Gastropoda</taxon>
        <taxon>Patellogastropoda</taxon>
        <taxon>Patelloidea</taxon>
        <taxon>Patellidae</taxon>
        <taxon>Patella</taxon>
    </lineage>
</organism>
<dbReference type="AlphaFoldDB" id="A0AAN8QEL8"/>
<dbReference type="Proteomes" id="UP001347796">
    <property type="component" value="Unassembled WGS sequence"/>
</dbReference>
<evidence type="ECO:0000313" key="1">
    <source>
        <dbReference type="EMBL" id="KAK6191136.1"/>
    </source>
</evidence>
<protein>
    <submittedName>
        <fullName evidence="1">Uncharacterized protein</fullName>
    </submittedName>
</protein>
<sequence length="112" mass="12455">MINSCVRVGSLGYETHCLFVPEPDSKLSEGLELTESLVLMPKGQGNKVKILVTNKTNRNISIPKSLYVGSLEAAELTQIDQVPEKIESLKVKERQRGNIKWDQQVDLDESTG</sequence>
<name>A0AAN8QEL8_PATCE</name>
<evidence type="ECO:0000313" key="2">
    <source>
        <dbReference type="Proteomes" id="UP001347796"/>
    </source>
</evidence>
<comment type="caution">
    <text evidence="1">The sequence shown here is derived from an EMBL/GenBank/DDBJ whole genome shotgun (WGS) entry which is preliminary data.</text>
</comment>
<proteinExistence type="predicted"/>
<accession>A0AAN8QEL8</accession>
<keyword evidence="2" id="KW-1185">Reference proteome</keyword>
<gene>
    <name evidence="1" type="ORF">SNE40_002877</name>
</gene>
<reference evidence="1 2" key="1">
    <citation type="submission" date="2024-01" db="EMBL/GenBank/DDBJ databases">
        <title>The genome of the rayed Mediterranean limpet Patella caerulea (Linnaeus, 1758).</title>
        <authorList>
            <person name="Anh-Thu Weber A."/>
            <person name="Halstead-Nussloch G."/>
        </authorList>
    </citation>
    <scope>NUCLEOTIDE SEQUENCE [LARGE SCALE GENOMIC DNA]</scope>
    <source>
        <strain evidence="1">AATW-2023a</strain>
        <tissue evidence="1">Whole specimen</tissue>
    </source>
</reference>